<accession>T1G632</accession>
<dbReference type="EMBL" id="KB097456">
    <property type="protein sequence ID" value="ESN97069.1"/>
    <property type="molecule type" value="Genomic_DNA"/>
</dbReference>
<dbReference type="Pfam" id="PF00250">
    <property type="entry name" value="Forkhead"/>
    <property type="match status" value="1"/>
</dbReference>
<reference evidence="5" key="3">
    <citation type="submission" date="2015-06" db="UniProtKB">
        <authorList>
            <consortium name="EnsemblMetazoa"/>
        </authorList>
    </citation>
    <scope>IDENTIFICATION</scope>
</reference>
<dbReference type="Proteomes" id="UP000015101">
    <property type="component" value="Unassembled WGS sequence"/>
</dbReference>
<organism evidence="5 6">
    <name type="scientific">Helobdella robusta</name>
    <name type="common">Californian leech</name>
    <dbReference type="NCBI Taxonomy" id="6412"/>
    <lineage>
        <taxon>Eukaryota</taxon>
        <taxon>Metazoa</taxon>
        <taxon>Spiralia</taxon>
        <taxon>Lophotrochozoa</taxon>
        <taxon>Annelida</taxon>
        <taxon>Clitellata</taxon>
        <taxon>Hirudinea</taxon>
        <taxon>Rhynchobdellida</taxon>
        <taxon>Glossiphoniidae</taxon>
        <taxon>Helobdella</taxon>
    </lineage>
</organism>
<dbReference type="GeneID" id="20216529"/>
<proteinExistence type="predicted"/>
<evidence type="ECO:0000313" key="5">
    <source>
        <dbReference type="EnsemblMetazoa" id="HelroP85837"/>
    </source>
</evidence>
<evidence type="ECO:0000313" key="4">
    <source>
        <dbReference type="EMBL" id="ESN97069.1"/>
    </source>
</evidence>
<dbReference type="PROSITE" id="PS50039">
    <property type="entry name" value="FORK_HEAD_3"/>
    <property type="match status" value="1"/>
</dbReference>
<dbReference type="STRING" id="6412.T1G632"/>
<gene>
    <name evidence="5" type="primary">20216529</name>
    <name evidence="4" type="ORF">HELRODRAFT_85837</name>
</gene>
<dbReference type="CTD" id="20216529"/>
<dbReference type="RefSeq" id="XP_009024770.1">
    <property type="nucleotide sequence ID" value="XM_009026522.1"/>
</dbReference>
<dbReference type="GO" id="GO:0005634">
    <property type="term" value="C:nucleus"/>
    <property type="evidence" value="ECO:0007669"/>
    <property type="project" value="UniProtKB-SubCell"/>
</dbReference>
<protein>
    <recommendedName>
        <fullName evidence="3">Fork-head domain-containing protein</fullName>
    </recommendedName>
</protein>
<comment type="subcellular location">
    <subcellularLocation>
        <location evidence="2">Nucleus</location>
    </subcellularLocation>
</comment>
<dbReference type="HOGENOM" id="CLU_3130175_0_0_1"/>
<keyword evidence="6" id="KW-1185">Reference proteome</keyword>
<evidence type="ECO:0000313" key="6">
    <source>
        <dbReference type="Proteomes" id="UP000015101"/>
    </source>
</evidence>
<keyword evidence="1 2" id="KW-0238">DNA-binding</keyword>
<keyword evidence="2" id="KW-0539">Nucleus</keyword>
<dbReference type="InterPro" id="IPR001766">
    <property type="entry name" value="Fork_head_dom"/>
</dbReference>
<evidence type="ECO:0000256" key="1">
    <source>
        <dbReference type="ARBA" id="ARBA00023125"/>
    </source>
</evidence>
<dbReference type="AlphaFoldDB" id="T1G632"/>
<dbReference type="EMBL" id="AMQM01006463">
    <property type="status" value="NOT_ANNOTATED_CDS"/>
    <property type="molecule type" value="Genomic_DNA"/>
</dbReference>
<evidence type="ECO:0000256" key="2">
    <source>
        <dbReference type="PROSITE-ProRule" id="PRU00089"/>
    </source>
</evidence>
<dbReference type="GO" id="GO:0043565">
    <property type="term" value="F:sequence-specific DNA binding"/>
    <property type="evidence" value="ECO:0007669"/>
    <property type="project" value="InterPro"/>
</dbReference>
<sequence>YQATILFLMGKERSPNKQLLVKKIYKWVETNIPFYNQTRKGWKNSVRLNL</sequence>
<dbReference type="SUPFAM" id="SSF46785">
    <property type="entry name" value="Winged helix' DNA-binding domain"/>
    <property type="match status" value="1"/>
</dbReference>
<evidence type="ECO:0000259" key="3">
    <source>
        <dbReference type="PROSITE" id="PS50039"/>
    </source>
</evidence>
<dbReference type="KEGG" id="hro:HELRODRAFT_85837"/>
<reference evidence="6" key="1">
    <citation type="submission" date="2012-12" db="EMBL/GenBank/DDBJ databases">
        <authorList>
            <person name="Hellsten U."/>
            <person name="Grimwood J."/>
            <person name="Chapman J.A."/>
            <person name="Shapiro H."/>
            <person name="Aerts A."/>
            <person name="Otillar R.P."/>
            <person name="Terry A.Y."/>
            <person name="Boore J.L."/>
            <person name="Simakov O."/>
            <person name="Marletaz F."/>
            <person name="Cho S.-J."/>
            <person name="Edsinger-Gonzales E."/>
            <person name="Havlak P."/>
            <person name="Kuo D.-H."/>
            <person name="Larsson T."/>
            <person name="Lv J."/>
            <person name="Arendt D."/>
            <person name="Savage R."/>
            <person name="Osoegawa K."/>
            <person name="de Jong P."/>
            <person name="Lindberg D.R."/>
            <person name="Seaver E.C."/>
            <person name="Weisblat D.A."/>
            <person name="Putnam N.H."/>
            <person name="Grigoriev I.V."/>
            <person name="Rokhsar D.S."/>
        </authorList>
    </citation>
    <scope>NUCLEOTIDE SEQUENCE</scope>
</reference>
<dbReference type="InterPro" id="IPR036388">
    <property type="entry name" value="WH-like_DNA-bd_sf"/>
</dbReference>
<name>T1G632_HELRO</name>
<dbReference type="Gene3D" id="1.10.10.10">
    <property type="entry name" value="Winged helix-like DNA-binding domain superfamily/Winged helix DNA-binding domain"/>
    <property type="match status" value="1"/>
</dbReference>
<dbReference type="InterPro" id="IPR036390">
    <property type="entry name" value="WH_DNA-bd_sf"/>
</dbReference>
<dbReference type="InParanoid" id="T1G632"/>
<dbReference type="FunFam" id="1.10.10.10:FF:001986">
    <property type="entry name" value="Uncharacterized protein"/>
    <property type="match status" value="1"/>
</dbReference>
<reference evidence="4 6" key="2">
    <citation type="journal article" date="2013" name="Nature">
        <title>Insights into bilaterian evolution from three spiralian genomes.</title>
        <authorList>
            <person name="Simakov O."/>
            <person name="Marletaz F."/>
            <person name="Cho S.J."/>
            <person name="Edsinger-Gonzales E."/>
            <person name="Havlak P."/>
            <person name="Hellsten U."/>
            <person name="Kuo D.H."/>
            <person name="Larsson T."/>
            <person name="Lv J."/>
            <person name="Arendt D."/>
            <person name="Savage R."/>
            <person name="Osoegawa K."/>
            <person name="de Jong P."/>
            <person name="Grimwood J."/>
            <person name="Chapman J.A."/>
            <person name="Shapiro H."/>
            <person name="Aerts A."/>
            <person name="Otillar R.P."/>
            <person name="Terry A.Y."/>
            <person name="Boore J.L."/>
            <person name="Grigoriev I.V."/>
            <person name="Lindberg D.R."/>
            <person name="Seaver E.C."/>
            <person name="Weisblat D.A."/>
            <person name="Putnam N.H."/>
            <person name="Rokhsar D.S."/>
        </authorList>
    </citation>
    <scope>NUCLEOTIDE SEQUENCE</scope>
</reference>
<feature type="domain" description="Fork-head" evidence="3">
    <location>
        <begin position="1"/>
        <end position="50"/>
    </location>
</feature>
<dbReference type="OrthoDB" id="5954824at2759"/>
<feature type="DNA-binding region" description="Fork-head" evidence="2">
    <location>
        <begin position="1"/>
        <end position="50"/>
    </location>
</feature>
<dbReference type="GO" id="GO:0003700">
    <property type="term" value="F:DNA-binding transcription factor activity"/>
    <property type="evidence" value="ECO:0007669"/>
    <property type="project" value="InterPro"/>
</dbReference>
<dbReference type="EnsemblMetazoa" id="HelroT85837">
    <property type="protein sequence ID" value="HelroP85837"/>
    <property type="gene ID" value="HelroG85837"/>
</dbReference>